<name>A0A3B1C105_9ZZZZ</name>
<accession>A0A3B1C105</accession>
<sequence>MSNSRRHHFVPKMLLKRFTDDDGYLYVFDKDQPKNNIERRSPKGVFWGPYFYTSRTVDGTKDTTLEDDFSKLESDTDPIIKKIVRQARKGESPNLTEEEKKTWDRFFYTQWKRT</sequence>
<dbReference type="InterPro" id="IPR025332">
    <property type="entry name" value="DUF4238"/>
</dbReference>
<dbReference type="AlphaFoldDB" id="A0A3B1C105"/>
<evidence type="ECO:0008006" key="2">
    <source>
        <dbReference type="Google" id="ProtNLM"/>
    </source>
</evidence>
<dbReference type="Pfam" id="PF14022">
    <property type="entry name" value="DUF4238"/>
    <property type="match status" value="1"/>
</dbReference>
<proteinExistence type="predicted"/>
<feature type="non-terminal residue" evidence="1">
    <location>
        <position position="114"/>
    </location>
</feature>
<reference evidence="1" key="1">
    <citation type="submission" date="2018-06" db="EMBL/GenBank/DDBJ databases">
        <authorList>
            <person name="Zhirakovskaya E."/>
        </authorList>
    </citation>
    <scope>NUCLEOTIDE SEQUENCE</scope>
</reference>
<protein>
    <recommendedName>
        <fullName evidence="2">DUF4238 domain-containing protein</fullName>
    </recommendedName>
</protein>
<evidence type="ECO:0000313" key="1">
    <source>
        <dbReference type="EMBL" id="VAX18283.1"/>
    </source>
</evidence>
<organism evidence="1">
    <name type="scientific">hydrothermal vent metagenome</name>
    <dbReference type="NCBI Taxonomy" id="652676"/>
    <lineage>
        <taxon>unclassified sequences</taxon>
        <taxon>metagenomes</taxon>
        <taxon>ecological metagenomes</taxon>
    </lineage>
</organism>
<dbReference type="EMBL" id="UOGB01000104">
    <property type="protein sequence ID" value="VAX18283.1"/>
    <property type="molecule type" value="Genomic_DNA"/>
</dbReference>
<gene>
    <name evidence="1" type="ORF">MNBD_NITROSPINAE03-1360</name>
</gene>